<reference evidence="2 3" key="1">
    <citation type="submission" date="2018-05" db="EMBL/GenBank/DDBJ databases">
        <title>Genome sequencing and assembly of the regulated plant pathogen Lachnellula willkommii and related sister species for the development of diagnostic species identification markers.</title>
        <authorList>
            <person name="Giroux E."/>
            <person name="Bilodeau G."/>
        </authorList>
    </citation>
    <scope>NUCLEOTIDE SEQUENCE [LARGE SCALE GENOMIC DNA]</scope>
    <source>
        <strain evidence="2 3">CBS 172.35</strain>
    </source>
</reference>
<gene>
    <name evidence="2" type="primary">rpc37</name>
    <name evidence="2" type="ORF">LAWI1_G002071</name>
</gene>
<feature type="compositionally biased region" description="Acidic residues" evidence="1">
    <location>
        <begin position="451"/>
        <end position="467"/>
    </location>
</feature>
<feature type="region of interest" description="Disordered" evidence="1">
    <location>
        <begin position="103"/>
        <end position="137"/>
    </location>
</feature>
<dbReference type="InterPro" id="IPR006886">
    <property type="entry name" value="RNA_pol_III_Rpc5"/>
</dbReference>
<evidence type="ECO:0000313" key="2">
    <source>
        <dbReference type="EMBL" id="TVY91942.1"/>
    </source>
</evidence>
<feature type="compositionally biased region" description="Basic residues" evidence="1">
    <location>
        <begin position="437"/>
        <end position="446"/>
    </location>
</feature>
<sequence>MSGQVQLNGLEMACTAAFLRHHITVCGIAAAAQSPSKANNKRALLPTLIKFFEKAILTVLVEKHTWTYIDASRTISKTRTSQSTGSGTIQCLMEDVDMTGVASEGTQKVHKSQMDPQNQKSDDAEKNVKTIDSDSDDDDPIICSYDIYIKPRVTPDRQFVVMQFPNRDSSQPYNEKSESAPLAIRMKPKAGMFEMDVPVDPWHNYDRLKGVVMGDALNKSENVKGAGSHGLASGFSIGAQPASRGRQRTAANEELDPQPLLGNFENAVRNRKVLAKQTLGGQSVPKNGIRPQYMVGVFQGEQLHLTPVDHFVQMRPQFHHIDALAEAAARALPRAVVARPQEARAVHLTAKSAIDGEEENDNTMADRIAAVQAEPWNSFRVVDENSDEAWASFYDTMFVGADTGLKSNEELRANIPKLKSVWSNAEYLEAIAPKRQTVKAKDKKPKGKEVAEEDDFDLSNLEDTDSE</sequence>
<feature type="compositionally biased region" description="Basic and acidic residues" evidence="1">
    <location>
        <begin position="120"/>
        <end position="132"/>
    </location>
</feature>
<keyword evidence="3" id="KW-1185">Reference proteome</keyword>
<name>A0A559MG75_9HELO</name>
<feature type="region of interest" description="Disordered" evidence="1">
    <location>
        <begin position="234"/>
        <end position="253"/>
    </location>
</feature>
<dbReference type="Proteomes" id="UP000315522">
    <property type="component" value="Unassembled WGS sequence"/>
</dbReference>
<dbReference type="Pfam" id="PF04801">
    <property type="entry name" value="RPC5"/>
    <property type="match status" value="2"/>
</dbReference>
<evidence type="ECO:0000256" key="1">
    <source>
        <dbReference type="SAM" id="MobiDB-lite"/>
    </source>
</evidence>
<dbReference type="GO" id="GO:0042797">
    <property type="term" value="P:tRNA transcription by RNA polymerase III"/>
    <property type="evidence" value="ECO:0007669"/>
    <property type="project" value="TreeGrafter"/>
</dbReference>
<dbReference type="AlphaFoldDB" id="A0A559MG75"/>
<comment type="caution">
    <text evidence="2">The sequence shown here is derived from an EMBL/GenBank/DDBJ whole genome shotgun (WGS) entry which is preliminary data.</text>
</comment>
<organism evidence="2 3">
    <name type="scientific">Lachnellula willkommii</name>
    <dbReference type="NCBI Taxonomy" id="215461"/>
    <lineage>
        <taxon>Eukaryota</taxon>
        <taxon>Fungi</taxon>
        <taxon>Dikarya</taxon>
        <taxon>Ascomycota</taxon>
        <taxon>Pezizomycotina</taxon>
        <taxon>Leotiomycetes</taxon>
        <taxon>Helotiales</taxon>
        <taxon>Lachnaceae</taxon>
        <taxon>Lachnellula</taxon>
    </lineage>
</organism>
<dbReference type="EMBL" id="QGML01000424">
    <property type="protein sequence ID" value="TVY91942.1"/>
    <property type="molecule type" value="Genomic_DNA"/>
</dbReference>
<protein>
    <submittedName>
        <fullName evidence="2">DNA-directed RNA polymerase III subunit</fullName>
    </submittedName>
</protein>
<proteinExistence type="predicted"/>
<keyword evidence="2" id="KW-0240">DNA-directed RNA polymerase</keyword>
<dbReference type="PANTHER" id="PTHR12069:SF0">
    <property type="entry name" value="DNA-DIRECTED RNA POLYMERASE III SUBUNIT RPC5"/>
    <property type="match status" value="1"/>
</dbReference>
<feature type="region of interest" description="Disordered" evidence="1">
    <location>
        <begin position="437"/>
        <end position="467"/>
    </location>
</feature>
<evidence type="ECO:0000313" key="3">
    <source>
        <dbReference type="Proteomes" id="UP000315522"/>
    </source>
</evidence>
<keyword evidence="2" id="KW-0804">Transcription</keyword>
<dbReference type="PANTHER" id="PTHR12069">
    <property type="entry name" value="DNA-DIRECTED RNA POLYMERASES III 80 KDA POLYPEPTIDE RNA POLYMERASE III SUBUNIT 5"/>
    <property type="match status" value="1"/>
</dbReference>
<dbReference type="GO" id="GO:0005666">
    <property type="term" value="C:RNA polymerase III complex"/>
    <property type="evidence" value="ECO:0007669"/>
    <property type="project" value="TreeGrafter"/>
</dbReference>
<accession>A0A559MG75</accession>